<dbReference type="Proteomes" id="UP001283361">
    <property type="component" value="Unassembled WGS sequence"/>
</dbReference>
<dbReference type="AlphaFoldDB" id="A0AAE1DQM3"/>
<evidence type="ECO:0000313" key="2">
    <source>
        <dbReference type="Proteomes" id="UP001283361"/>
    </source>
</evidence>
<reference evidence="1" key="1">
    <citation type="journal article" date="2023" name="G3 (Bethesda)">
        <title>A reference genome for the long-term kleptoplast-retaining sea slug Elysia crispata morphotype clarki.</title>
        <authorList>
            <person name="Eastman K.E."/>
            <person name="Pendleton A.L."/>
            <person name="Shaikh M.A."/>
            <person name="Suttiyut T."/>
            <person name="Ogas R."/>
            <person name="Tomko P."/>
            <person name="Gavelis G."/>
            <person name="Widhalm J.R."/>
            <person name="Wisecaver J.H."/>
        </authorList>
    </citation>
    <scope>NUCLEOTIDE SEQUENCE</scope>
    <source>
        <strain evidence="1">ECLA1</strain>
    </source>
</reference>
<name>A0AAE1DQM3_9GAST</name>
<evidence type="ECO:0000313" key="1">
    <source>
        <dbReference type="EMBL" id="KAK3779147.1"/>
    </source>
</evidence>
<dbReference type="EMBL" id="JAWDGP010002879">
    <property type="protein sequence ID" value="KAK3779147.1"/>
    <property type="molecule type" value="Genomic_DNA"/>
</dbReference>
<sequence>MTGKKTATHGSAVYEKHNVCASSWFLWRGGCTRPLSVCIEERVVPRHAPVRLFPSPSSPSQVRRVEQWVKTVLSSSGETGGTMGQQTLFSPPQVRRVEQWVKTVLSSSGETGGTTGQNCSSPPQVRWVEHDRSKLFSSPQVRWVEQWVINMFFSFSSETRGTMGQNCSLLLSPRLVPNLFQLMLARPGRENVLTNR</sequence>
<organism evidence="1 2">
    <name type="scientific">Elysia crispata</name>
    <name type="common">lettuce slug</name>
    <dbReference type="NCBI Taxonomy" id="231223"/>
    <lineage>
        <taxon>Eukaryota</taxon>
        <taxon>Metazoa</taxon>
        <taxon>Spiralia</taxon>
        <taxon>Lophotrochozoa</taxon>
        <taxon>Mollusca</taxon>
        <taxon>Gastropoda</taxon>
        <taxon>Heterobranchia</taxon>
        <taxon>Euthyneura</taxon>
        <taxon>Panpulmonata</taxon>
        <taxon>Sacoglossa</taxon>
        <taxon>Placobranchoidea</taxon>
        <taxon>Plakobranchidae</taxon>
        <taxon>Elysia</taxon>
    </lineage>
</organism>
<comment type="caution">
    <text evidence="1">The sequence shown here is derived from an EMBL/GenBank/DDBJ whole genome shotgun (WGS) entry which is preliminary data.</text>
</comment>
<protein>
    <submittedName>
        <fullName evidence="1">Uncharacterized protein</fullName>
    </submittedName>
</protein>
<gene>
    <name evidence="1" type="ORF">RRG08_011170</name>
</gene>
<proteinExistence type="predicted"/>
<keyword evidence="2" id="KW-1185">Reference proteome</keyword>
<accession>A0AAE1DQM3</accession>